<dbReference type="RefSeq" id="WP_344046700.1">
    <property type="nucleotide sequence ID" value="NZ_BAAAPB010000004.1"/>
</dbReference>
<keyword evidence="1" id="KW-1133">Transmembrane helix</keyword>
<keyword evidence="1" id="KW-0472">Membrane</keyword>
<proteinExistence type="predicted"/>
<comment type="caution">
    <text evidence="2">The sequence shown here is derived from an EMBL/GenBank/DDBJ whole genome shotgun (WGS) entry which is preliminary data.</text>
</comment>
<accession>A0ABN2RJF2</accession>
<protein>
    <recommendedName>
        <fullName evidence="4">DUF4307 domain-containing protein</fullName>
    </recommendedName>
</protein>
<keyword evidence="1" id="KW-0812">Transmembrane</keyword>
<keyword evidence="3" id="KW-1185">Reference proteome</keyword>
<sequence length="133" mass="14528">MTQQDPRIAQRYAAQPSPWPKVFLAVGLALSVLLAVWLAWAVWVHSTPEVTSDLTTWKVVDEHSVNATVQVDLRSGAKDPQCLLRAYAEDHTVVGDASFVPTGGRNDVTIRTERLATSVEKIGCTTASQNDAR</sequence>
<evidence type="ECO:0000256" key="1">
    <source>
        <dbReference type="SAM" id="Phobius"/>
    </source>
</evidence>
<name>A0ABN2RJF2_9ACTN</name>
<organism evidence="2 3">
    <name type="scientific">Nocardioides panacihumi</name>
    <dbReference type="NCBI Taxonomy" id="400774"/>
    <lineage>
        <taxon>Bacteria</taxon>
        <taxon>Bacillati</taxon>
        <taxon>Actinomycetota</taxon>
        <taxon>Actinomycetes</taxon>
        <taxon>Propionibacteriales</taxon>
        <taxon>Nocardioidaceae</taxon>
        <taxon>Nocardioides</taxon>
    </lineage>
</organism>
<dbReference type="Pfam" id="PF14155">
    <property type="entry name" value="DUF4307"/>
    <property type="match status" value="1"/>
</dbReference>
<evidence type="ECO:0008006" key="4">
    <source>
        <dbReference type="Google" id="ProtNLM"/>
    </source>
</evidence>
<dbReference type="Proteomes" id="UP001500571">
    <property type="component" value="Unassembled WGS sequence"/>
</dbReference>
<reference evidence="3" key="1">
    <citation type="journal article" date="2019" name="Int. J. Syst. Evol. Microbiol.">
        <title>The Global Catalogue of Microorganisms (GCM) 10K type strain sequencing project: providing services to taxonomists for standard genome sequencing and annotation.</title>
        <authorList>
            <consortium name="The Broad Institute Genomics Platform"/>
            <consortium name="The Broad Institute Genome Sequencing Center for Infectious Disease"/>
            <person name="Wu L."/>
            <person name="Ma J."/>
        </authorList>
    </citation>
    <scope>NUCLEOTIDE SEQUENCE [LARGE SCALE GENOMIC DNA]</scope>
    <source>
        <strain evidence="3">JCM 15309</strain>
    </source>
</reference>
<dbReference type="EMBL" id="BAAAPB010000004">
    <property type="protein sequence ID" value="GAA1969853.1"/>
    <property type="molecule type" value="Genomic_DNA"/>
</dbReference>
<evidence type="ECO:0000313" key="3">
    <source>
        <dbReference type="Proteomes" id="UP001500571"/>
    </source>
</evidence>
<evidence type="ECO:0000313" key="2">
    <source>
        <dbReference type="EMBL" id="GAA1969853.1"/>
    </source>
</evidence>
<dbReference type="InterPro" id="IPR025443">
    <property type="entry name" value="DUF4307"/>
</dbReference>
<feature type="transmembrane region" description="Helical" evidence="1">
    <location>
        <begin position="21"/>
        <end position="43"/>
    </location>
</feature>
<gene>
    <name evidence="2" type="ORF">GCM10009798_33170</name>
</gene>